<dbReference type="EMBL" id="BGPR01036556">
    <property type="protein sequence ID" value="GBO11811.1"/>
    <property type="molecule type" value="Genomic_DNA"/>
</dbReference>
<dbReference type="AlphaFoldDB" id="A0A4Y2UI66"/>
<name>A0A4Y2UI66_ARAVE</name>
<evidence type="ECO:0000313" key="1">
    <source>
        <dbReference type="EMBL" id="GBO11811.1"/>
    </source>
</evidence>
<evidence type="ECO:0000313" key="2">
    <source>
        <dbReference type="Proteomes" id="UP000499080"/>
    </source>
</evidence>
<dbReference type="Proteomes" id="UP000499080">
    <property type="component" value="Unassembled WGS sequence"/>
</dbReference>
<comment type="caution">
    <text evidence="1">The sequence shown here is derived from an EMBL/GenBank/DDBJ whole genome shotgun (WGS) entry which is preliminary data.</text>
</comment>
<gene>
    <name evidence="1" type="ORF">AVEN_219277_1</name>
</gene>
<organism evidence="1 2">
    <name type="scientific">Araneus ventricosus</name>
    <name type="common">Orbweaver spider</name>
    <name type="synonym">Epeira ventricosa</name>
    <dbReference type="NCBI Taxonomy" id="182803"/>
    <lineage>
        <taxon>Eukaryota</taxon>
        <taxon>Metazoa</taxon>
        <taxon>Ecdysozoa</taxon>
        <taxon>Arthropoda</taxon>
        <taxon>Chelicerata</taxon>
        <taxon>Arachnida</taxon>
        <taxon>Araneae</taxon>
        <taxon>Araneomorphae</taxon>
        <taxon>Entelegynae</taxon>
        <taxon>Araneoidea</taxon>
        <taxon>Araneidae</taxon>
        <taxon>Araneus</taxon>
    </lineage>
</organism>
<reference evidence="1 2" key="1">
    <citation type="journal article" date="2019" name="Sci. Rep.">
        <title>Orb-weaving spider Araneus ventricosus genome elucidates the spidroin gene catalogue.</title>
        <authorList>
            <person name="Kono N."/>
            <person name="Nakamura H."/>
            <person name="Ohtoshi R."/>
            <person name="Moran D.A.P."/>
            <person name="Shinohara A."/>
            <person name="Yoshida Y."/>
            <person name="Fujiwara M."/>
            <person name="Mori M."/>
            <person name="Tomita M."/>
            <person name="Arakawa K."/>
        </authorList>
    </citation>
    <scope>NUCLEOTIDE SEQUENCE [LARGE SCALE GENOMIC DNA]</scope>
</reference>
<protein>
    <submittedName>
        <fullName evidence="1">Uncharacterized protein</fullName>
    </submittedName>
</protein>
<accession>A0A4Y2UI66</accession>
<feature type="non-terminal residue" evidence="1">
    <location>
        <position position="1"/>
    </location>
</feature>
<proteinExistence type="predicted"/>
<keyword evidence="2" id="KW-1185">Reference proteome</keyword>
<sequence>VLEIVRSDIEEWKPERHTVKTRSLWGWLQLSRADQESTLGRISESRTSAVLSRPNPAELLTRALQPWCYLCDVRTARKDPSNVQTIPKCPQQNPMLKIVRTVPTPAANHLT</sequence>